<comment type="caution">
    <text evidence="3">The sequence shown here is derived from an EMBL/GenBank/DDBJ whole genome shotgun (WGS) entry which is preliminary data.</text>
</comment>
<gene>
    <name evidence="3" type="ORF">C8034_v006269</name>
</gene>
<evidence type="ECO:0000256" key="1">
    <source>
        <dbReference type="SAM" id="MobiDB-lite"/>
    </source>
</evidence>
<feature type="region of interest" description="Disordered" evidence="1">
    <location>
        <begin position="92"/>
        <end position="118"/>
    </location>
</feature>
<feature type="signal peptide" evidence="2">
    <location>
        <begin position="1"/>
        <end position="18"/>
    </location>
</feature>
<keyword evidence="4" id="KW-1185">Reference proteome</keyword>
<dbReference type="EMBL" id="QAPF01000270">
    <property type="protein sequence ID" value="TEA12212.1"/>
    <property type="molecule type" value="Genomic_DNA"/>
</dbReference>
<feature type="compositionally biased region" description="Polar residues" evidence="1">
    <location>
        <begin position="97"/>
        <end position="118"/>
    </location>
</feature>
<evidence type="ECO:0000256" key="2">
    <source>
        <dbReference type="SAM" id="SignalP"/>
    </source>
</evidence>
<dbReference type="AlphaFoldDB" id="A0A4R8T524"/>
<organism evidence="3 4">
    <name type="scientific">Colletotrichum sidae</name>
    <dbReference type="NCBI Taxonomy" id="1347389"/>
    <lineage>
        <taxon>Eukaryota</taxon>
        <taxon>Fungi</taxon>
        <taxon>Dikarya</taxon>
        <taxon>Ascomycota</taxon>
        <taxon>Pezizomycotina</taxon>
        <taxon>Sordariomycetes</taxon>
        <taxon>Hypocreomycetidae</taxon>
        <taxon>Glomerellales</taxon>
        <taxon>Glomerellaceae</taxon>
        <taxon>Colletotrichum</taxon>
        <taxon>Colletotrichum orbiculare species complex</taxon>
    </lineage>
</organism>
<name>A0A4R8T524_9PEZI</name>
<sequence>MRPALILVILNMAVIVIAEGCHGDNLLRALERFTATSYCSAFLGGATATLSVPEGIPTTYESFSVSSACSCVLGIYSTSAAAPCNSQTAGDDVSASAGVSETSTSKDPVTTTLAAEPSSSGVVAPTLAVPTTLHPDDHGGYSYSLPVPVTTSGESTYGWGDATTTTVQVTETSVKTVGRWKSTAAAKNSVFFSSYHDDCDYHLWGRFYLRYDYFVIHHGFFHPGFQQRNDVAKSRSGES</sequence>
<accession>A0A4R8T524</accession>
<feature type="chain" id="PRO_5020358738" evidence="2">
    <location>
        <begin position="19"/>
        <end position="239"/>
    </location>
</feature>
<proteinExistence type="predicted"/>
<evidence type="ECO:0000313" key="3">
    <source>
        <dbReference type="EMBL" id="TEA12212.1"/>
    </source>
</evidence>
<keyword evidence="2" id="KW-0732">Signal</keyword>
<protein>
    <submittedName>
        <fullName evidence="3">Uncharacterized protein</fullName>
    </submittedName>
</protein>
<reference evidence="3 4" key="1">
    <citation type="submission" date="2018-11" db="EMBL/GenBank/DDBJ databases">
        <title>Genome sequence and assembly of Colletotrichum sidae.</title>
        <authorList>
            <person name="Gan P."/>
            <person name="Shirasu K."/>
        </authorList>
    </citation>
    <scope>NUCLEOTIDE SEQUENCE [LARGE SCALE GENOMIC DNA]</scope>
    <source>
        <strain evidence="3 4">CBS 518.97</strain>
    </source>
</reference>
<evidence type="ECO:0000313" key="4">
    <source>
        <dbReference type="Proteomes" id="UP000295604"/>
    </source>
</evidence>
<dbReference type="Proteomes" id="UP000295604">
    <property type="component" value="Unassembled WGS sequence"/>
</dbReference>